<evidence type="ECO:0000313" key="1">
    <source>
        <dbReference type="EMBL" id="PZD72572.1"/>
    </source>
</evidence>
<protein>
    <recommendedName>
        <fullName evidence="3">DUF2808 domain-containing protein</fullName>
    </recommendedName>
</protein>
<dbReference type="RefSeq" id="WP_110986854.1">
    <property type="nucleotide sequence ID" value="NZ_CAWNWM010000009.1"/>
</dbReference>
<organism evidence="1 2">
    <name type="scientific">Acaryochloris thomasi RCC1774</name>
    <dbReference type="NCBI Taxonomy" id="1764569"/>
    <lineage>
        <taxon>Bacteria</taxon>
        <taxon>Bacillati</taxon>
        <taxon>Cyanobacteriota</taxon>
        <taxon>Cyanophyceae</taxon>
        <taxon>Acaryochloridales</taxon>
        <taxon>Acaryochloridaceae</taxon>
        <taxon>Acaryochloris</taxon>
        <taxon>Acaryochloris thomasi</taxon>
    </lineage>
</organism>
<proteinExistence type="predicted"/>
<gene>
    <name evidence="1" type="ORF">C1752_03407</name>
</gene>
<dbReference type="InterPro" id="IPR021256">
    <property type="entry name" value="DUF2808"/>
</dbReference>
<dbReference type="AlphaFoldDB" id="A0A2W1JNX3"/>
<evidence type="ECO:0000313" key="2">
    <source>
        <dbReference type="Proteomes" id="UP000248857"/>
    </source>
</evidence>
<keyword evidence="2" id="KW-1185">Reference proteome</keyword>
<dbReference type="Proteomes" id="UP000248857">
    <property type="component" value="Unassembled WGS sequence"/>
</dbReference>
<reference evidence="1 2" key="1">
    <citation type="journal article" date="2018" name="Sci. Rep.">
        <title>A novel species of the marine cyanobacterium Acaryochloris with a unique pigment content and lifestyle.</title>
        <authorList>
            <person name="Partensky F."/>
            <person name="Six C."/>
            <person name="Ratin M."/>
            <person name="Garczarek L."/>
            <person name="Vaulot D."/>
            <person name="Probert I."/>
            <person name="Calteau A."/>
            <person name="Gourvil P."/>
            <person name="Marie D."/>
            <person name="Grebert T."/>
            <person name="Bouchier C."/>
            <person name="Le Panse S."/>
            <person name="Gachenot M."/>
            <person name="Rodriguez F."/>
            <person name="Garrido J.L."/>
        </authorList>
    </citation>
    <scope>NUCLEOTIDE SEQUENCE [LARGE SCALE GENOMIC DNA]</scope>
    <source>
        <strain evidence="1 2">RCC1774</strain>
    </source>
</reference>
<name>A0A2W1JNX3_9CYAN</name>
<dbReference type="OrthoDB" id="423147at2"/>
<accession>A0A2W1JNX3</accession>
<sequence>MKNPKYGKDRLLFPSLLVAALYIGGPLSISAQAVQLANGTVHFVQVPRLLGATVDFKSVRIPRPRYDFQLSLPDSAQESLRQVTFAQREGFDSISFNLKDTIAFIGKNRKQLLPLKNVEADRQGKVTVTFEQPIPPGTEFTIRLRAKRNPDTGGTYLFGVTAFPDGEKAHGQFLGFGRLQFYEGGDSGF</sequence>
<dbReference type="Pfam" id="PF10989">
    <property type="entry name" value="DUF2808"/>
    <property type="match status" value="1"/>
</dbReference>
<dbReference type="EMBL" id="PQWO01000009">
    <property type="protein sequence ID" value="PZD72572.1"/>
    <property type="molecule type" value="Genomic_DNA"/>
</dbReference>
<comment type="caution">
    <text evidence="1">The sequence shown here is derived from an EMBL/GenBank/DDBJ whole genome shotgun (WGS) entry which is preliminary data.</text>
</comment>
<evidence type="ECO:0008006" key="3">
    <source>
        <dbReference type="Google" id="ProtNLM"/>
    </source>
</evidence>